<reference evidence="5 6" key="1">
    <citation type="submission" date="2018-05" db="EMBL/GenBank/DDBJ databases">
        <title>Genomic Encyclopedia of Type Strains, Phase IV (KMG-IV): sequencing the most valuable type-strain genomes for metagenomic binning, comparative biology and taxonomic classification.</title>
        <authorList>
            <person name="Goeker M."/>
        </authorList>
    </citation>
    <scope>NUCLEOTIDE SEQUENCE [LARGE SCALE GENOMIC DNA]</scope>
    <source>
        <strain evidence="5 6">DSM 103371</strain>
    </source>
</reference>
<dbReference type="Gene3D" id="2.40.420.20">
    <property type="match status" value="1"/>
</dbReference>
<name>A0A316FZH3_9RHOB</name>
<dbReference type="Pfam" id="PF25917">
    <property type="entry name" value="BSH_RND"/>
    <property type="match status" value="1"/>
</dbReference>
<dbReference type="InterPro" id="IPR058637">
    <property type="entry name" value="YknX-like_C"/>
</dbReference>
<dbReference type="Gene3D" id="2.40.30.170">
    <property type="match status" value="1"/>
</dbReference>
<sequence>MRVTEQTPGRENGNPSLRETAASNALVPAQRLAPSPPSRMRRWWLWVIAGLLGLVLVAVASSQFWMPRPTPVSVEVVTLAPVTRVLAVNGRIAAVHSVGIRSTVGGALAALSVAEGDVVDAGQVLARIEADAQNAVVRQAMAALDASLIAQDEARQTYNRSLALGTNIARSVLETQARAVQTADQEVSRQTSVLTQAQIALRDHTIRAPMRGTVLVLEAEQGQIVDPATPLLTLADLSELMVEADVDEAYATQIGPDQRAVLQLAGETDLRDGHVSFVSRQVDVATGGLAVRIAFDDPVAAPVGLTVAANIIVDQRDEALTVPRTALKSDGDATGVYVVGDGAARFRPTTVVDWPAARLVVTSGLTEGDAVVIDAEGIAEGQAVSVEQP</sequence>
<feature type="transmembrane region" description="Helical" evidence="2">
    <location>
        <begin position="43"/>
        <end position="66"/>
    </location>
</feature>
<protein>
    <submittedName>
        <fullName evidence="5">RND family efflux transporter MFP subunit</fullName>
    </submittedName>
</protein>
<dbReference type="Proteomes" id="UP000245390">
    <property type="component" value="Unassembled WGS sequence"/>
</dbReference>
<evidence type="ECO:0000313" key="5">
    <source>
        <dbReference type="EMBL" id="PWK53545.1"/>
    </source>
</evidence>
<dbReference type="InterPro" id="IPR058625">
    <property type="entry name" value="MdtA-like_BSH"/>
</dbReference>
<proteinExistence type="inferred from homology"/>
<feature type="domain" description="YknX-like C-terminal permuted SH3-like" evidence="4">
    <location>
        <begin position="319"/>
        <end position="386"/>
    </location>
</feature>
<dbReference type="Pfam" id="PF25989">
    <property type="entry name" value="YknX_C"/>
    <property type="match status" value="1"/>
</dbReference>
<dbReference type="PANTHER" id="PTHR30469:SF15">
    <property type="entry name" value="HLYD FAMILY OF SECRETION PROTEINS"/>
    <property type="match status" value="1"/>
</dbReference>
<dbReference type="Gene3D" id="1.10.287.470">
    <property type="entry name" value="Helix hairpin bin"/>
    <property type="match status" value="1"/>
</dbReference>
<dbReference type="SUPFAM" id="SSF111369">
    <property type="entry name" value="HlyD-like secretion proteins"/>
    <property type="match status" value="1"/>
</dbReference>
<accession>A0A316FZH3</accession>
<feature type="domain" description="Multidrug resistance protein MdtA-like barrel-sandwich hybrid" evidence="3">
    <location>
        <begin position="98"/>
        <end position="230"/>
    </location>
</feature>
<dbReference type="InterPro" id="IPR006143">
    <property type="entry name" value="RND_pump_MFP"/>
</dbReference>
<keyword evidence="6" id="KW-1185">Reference proteome</keyword>
<dbReference type="AlphaFoldDB" id="A0A316FZH3"/>
<dbReference type="GO" id="GO:0015562">
    <property type="term" value="F:efflux transmembrane transporter activity"/>
    <property type="evidence" value="ECO:0007669"/>
    <property type="project" value="TreeGrafter"/>
</dbReference>
<keyword evidence="2" id="KW-0472">Membrane</keyword>
<evidence type="ECO:0000313" key="6">
    <source>
        <dbReference type="Proteomes" id="UP000245390"/>
    </source>
</evidence>
<evidence type="ECO:0000256" key="2">
    <source>
        <dbReference type="SAM" id="Phobius"/>
    </source>
</evidence>
<dbReference type="Gene3D" id="2.40.50.100">
    <property type="match status" value="1"/>
</dbReference>
<keyword evidence="2" id="KW-1133">Transmembrane helix</keyword>
<dbReference type="EMBL" id="QGGV01000013">
    <property type="protein sequence ID" value="PWK53545.1"/>
    <property type="molecule type" value="Genomic_DNA"/>
</dbReference>
<comment type="similarity">
    <text evidence="1">Belongs to the membrane fusion protein (MFP) (TC 8.A.1) family.</text>
</comment>
<comment type="caution">
    <text evidence="5">The sequence shown here is derived from an EMBL/GenBank/DDBJ whole genome shotgun (WGS) entry which is preliminary data.</text>
</comment>
<evidence type="ECO:0000259" key="3">
    <source>
        <dbReference type="Pfam" id="PF25917"/>
    </source>
</evidence>
<organism evidence="5 6">
    <name type="scientific">Silicimonas algicola</name>
    <dbReference type="NCBI Taxonomy" id="1826607"/>
    <lineage>
        <taxon>Bacteria</taxon>
        <taxon>Pseudomonadati</taxon>
        <taxon>Pseudomonadota</taxon>
        <taxon>Alphaproteobacteria</taxon>
        <taxon>Rhodobacterales</taxon>
        <taxon>Paracoccaceae</taxon>
    </lineage>
</organism>
<keyword evidence="2" id="KW-0812">Transmembrane</keyword>
<dbReference type="NCBIfam" id="TIGR01730">
    <property type="entry name" value="RND_mfp"/>
    <property type="match status" value="1"/>
</dbReference>
<gene>
    <name evidence="5" type="ORF">C8D95_11370</name>
</gene>
<evidence type="ECO:0000259" key="4">
    <source>
        <dbReference type="Pfam" id="PF25989"/>
    </source>
</evidence>
<dbReference type="GO" id="GO:1990281">
    <property type="term" value="C:efflux pump complex"/>
    <property type="evidence" value="ECO:0007669"/>
    <property type="project" value="TreeGrafter"/>
</dbReference>
<evidence type="ECO:0000256" key="1">
    <source>
        <dbReference type="ARBA" id="ARBA00009477"/>
    </source>
</evidence>
<dbReference type="PANTHER" id="PTHR30469">
    <property type="entry name" value="MULTIDRUG RESISTANCE PROTEIN MDTA"/>
    <property type="match status" value="1"/>
</dbReference>